<proteinExistence type="predicted"/>
<organism evidence="1 2">
    <name type="scientific">Tegillarca granosa</name>
    <name type="common">Malaysian cockle</name>
    <name type="synonym">Anadara granosa</name>
    <dbReference type="NCBI Taxonomy" id="220873"/>
    <lineage>
        <taxon>Eukaryota</taxon>
        <taxon>Metazoa</taxon>
        <taxon>Spiralia</taxon>
        <taxon>Lophotrochozoa</taxon>
        <taxon>Mollusca</taxon>
        <taxon>Bivalvia</taxon>
        <taxon>Autobranchia</taxon>
        <taxon>Pteriomorphia</taxon>
        <taxon>Arcoida</taxon>
        <taxon>Arcoidea</taxon>
        <taxon>Arcidae</taxon>
        <taxon>Tegillarca</taxon>
    </lineage>
</organism>
<gene>
    <name evidence="1" type="ORF">KUTeg_020426</name>
</gene>
<dbReference type="Proteomes" id="UP001217089">
    <property type="component" value="Unassembled WGS sequence"/>
</dbReference>
<evidence type="ECO:0000313" key="1">
    <source>
        <dbReference type="EMBL" id="KAJ8301439.1"/>
    </source>
</evidence>
<protein>
    <submittedName>
        <fullName evidence="1">Uncharacterized protein</fullName>
    </submittedName>
</protein>
<keyword evidence="2" id="KW-1185">Reference proteome</keyword>
<comment type="caution">
    <text evidence="1">The sequence shown here is derived from an EMBL/GenBank/DDBJ whole genome shotgun (WGS) entry which is preliminary data.</text>
</comment>
<dbReference type="EMBL" id="JARBDR010000918">
    <property type="protein sequence ID" value="KAJ8301439.1"/>
    <property type="molecule type" value="Genomic_DNA"/>
</dbReference>
<sequence length="59" mass="7320">MSFSQVPVDYNLLIYLFLKHMNMFLQKEKKEISAEYIIWRLEMYYDLDNIKCTPDLMEY</sequence>
<name>A0ABQ9EAF9_TEGGR</name>
<reference evidence="1 2" key="1">
    <citation type="submission" date="2022-12" db="EMBL/GenBank/DDBJ databases">
        <title>Chromosome-level genome of Tegillarca granosa.</title>
        <authorList>
            <person name="Kim J."/>
        </authorList>
    </citation>
    <scope>NUCLEOTIDE SEQUENCE [LARGE SCALE GENOMIC DNA]</scope>
    <source>
        <strain evidence="1">Teg-2019</strain>
        <tissue evidence="1">Adductor muscle</tissue>
    </source>
</reference>
<accession>A0ABQ9EAF9</accession>
<evidence type="ECO:0000313" key="2">
    <source>
        <dbReference type="Proteomes" id="UP001217089"/>
    </source>
</evidence>